<sequence length="124" mass="13557">MAINPEFPPVKWWTRPDRCHTLITTLARVVTPDDTDRGFTDDLQKCGAGCTCRLIFFSLLPVPVPTNLGAWQGLSGSALTSAGCLFLLRASSSQLCLHPNLLHTLHGACKASRDVPYLATYDQN</sequence>
<name>A0ABD0LWF9_9CAEN</name>
<reference evidence="1 2" key="1">
    <citation type="journal article" date="2023" name="Sci. Data">
        <title>Genome assembly of the Korean intertidal mud-creeper Batillaria attramentaria.</title>
        <authorList>
            <person name="Patra A.K."/>
            <person name="Ho P.T."/>
            <person name="Jun S."/>
            <person name="Lee S.J."/>
            <person name="Kim Y."/>
            <person name="Won Y.J."/>
        </authorList>
    </citation>
    <scope>NUCLEOTIDE SEQUENCE [LARGE SCALE GENOMIC DNA]</scope>
    <source>
        <strain evidence="1">Wonlab-2016</strain>
    </source>
</reference>
<organism evidence="1 2">
    <name type="scientific">Batillaria attramentaria</name>
    <dbReference type="NCBI Taxonomy" id="370345"/>
    <lineage>
        <taxon>Eukaryota</taxon>
        <taxon>Metazoa</taxon>
        <taxon>Spiralia</taxon>
        <taxon>Lophotrochozoa</taxon>
        <taxon>Mollusca</taxon>
        <taxon>Gastropoda</taxon>
        <taxon>Caenogastropoda</taxon>
        <taxon>Sorbeoconcha</taxon>
        <taxon>Cerithioidea</taxon>
        <taxon>Batillariidae</taxon>
        <taxon>Batillaria</taxon>
    </lineage>
</organism>
<keyword evidence="2" id="KW-1185">Reference proteome</keyword>
<evidence type="ECO:0000313" key="2">
    <source>
        <dbReference type="Proteomes" id="UP001519460"/>
    </source>
</evidence>
<evidence type="ECO:0000313" key="1">
    <source>
        <dbReference type="EMBL" id="KAK7503433.1"/>
    </source>
</evidence>
<dbReference type="AlphaFoldDB" id="A0ABD0LWF9"/>
<dbReference type="EMBL" id="JACVVK020000020">
    <property type="protein sequence ID" value="KAK7503433.1"/>
    <property type="molecule type" value="Genomic_DNA"/>
</dbReference>
<protein>
    <submittedName>
        <fullName evidence="1">Uncharacterized protein</fullName>
    </submittedName>
</protein>
<gene>
    <name evidence="1" type="ORF">BaRGS_00005354</name>
</gene>
<accession>A0ABD0LWF9</accession>
<dbReference type="Proteomes" id="UP001519460">
    <property type="component" value="Unassembled WGS sequence"/>
</dbReference>
<proteinExistence type="predicted"/>
<comment type="caution">
    <text evidence="1">The sequence shown here is derived from an EMBL/GenBank/DDBJ whole genome shotgun (WGS) entry which is preliminary data.</text>
</comment>